<evidence type="ECO:0000256" key="1">
    <source>
        <dbReference type="SAM" id="MobiDB-lite"/>
    </source>
</evidence>
<protein>
    <submittedName>
        <fullName evidence="2">Uncharacterized protein</fullName>
    </submittedName>
</protein>
<dbReference type="EMBL" id="JAPDHZ010000004">
    <property type="protein sequence ID" value="MDG0793637.1"/>
    <property type="molecule type" value="Genomic_DNA"/>
</dbReference>
<keyword evidence="3" id="KW-1185">Reference proteome</keyword>
<evidence type="ECO:0000313" key="3">
    <source>
        <dbReference type="Proteomes" id="UP001153387"/>
    </source>
</evidence>
<dbReference type="Proteomes" id="UP001153387">
    <property type="component" value="Unassembled WGS sequence"/>
</dbReference>
<gene>
    <name evidence="2" type="ORF">OMP38_24500</name>
</gene>
<dbReference type="AlphaFoldDB" id="A0A9X4KP47"/>
<accession>A0A9X4KP47</accession>
<feature type="region of interest" description="Disordered" evidence="1">
    <location>
        <begin position="44"/>
        <end position="78"/>
    </location>
</feature>
<name>A0A9X4KP47_9BACL</name>
<evidence type="ECO:0000313" key="2">
    <source>
        <dbReference type="EMBL" id="MDG0793637.1"/>
    </source>
</evidence>
<proteinExistence type="predicted"/>
<comment type="caution">
    <text evidence="2">The sequence shown here is derived from an EMBL/GenBank/DDBJ whole genome shotgun (WGS) entry which is preliminary data.</text>
</comment>
<reference evidence="2 3" key="1">
    <citation type="submission" date="2022-10" db="EMBL/GenBank/DDBJ databases">
        <title>Comparative genomic analysis of Cohnella hashimotonis sp. nov., isolated from the International Space Station.</title>
        <authorList>
            <person name="Simpson A."/>
            <person name="Venkateswaran K."/>
        </authorList>
    </citation>
    <scope>NUCLEOTIDE SEQUENCE [LARGE SCALE GENOMIC DNA]</scope>
    <source>
        <strain evidence="2 3">DSM 18997</strain>
    </source>
</reference>
<organism evidence="2 3">
    <name type="scientific">Cohnella ginsengisoli</name>
    <dbReference type="NCBI Taxonomy" id="425004"/>
    <lineage>
        <taxon>Bacteria</taxon>
        <taxon>Bacillati</taxon>
        <taxon>Bacillota</taxon>
        <taxon>Bacilli</taxon>
        <taxon>Bacillales</taxon>
        <taxon>Paenibacillaceae</taxon>
        <taxon>Cohnella</taxon>
    </lineage>
</organism>
<sequence length="150" mass="17263">MDAEPFKREYDLFARRRPEKLRVRMLHDVRRRIVPGEAALPSLGAKLAGKAESRDDFAQRRLPAAVRPDDVQPLAGRQRQIDPVEYRRSIHGRIVHGILPSDGHPLYHKRQAGRESRKRINRFRHSRIPSSQTGSTVLECQLLTYIVITG</sequence>
<feature type="compositionally biased region" description="Basic and acidic residues" evidence="1">
    <location>
        <begin position="49"/>
        <end position="59"/>
    </location>
</feature>